<dbReference type="AlphaFoldDB" id="A0A803NLD7"/>
<keyword evidence="2" id="KW-1185">Reference proteome</keyword>
<reference evidence="1" key="2">
    <citation type="submission" date="2021-03" db="UniProtKB">
        <authorList>
            <consortium name="EnsemblPlants"/>
        </authorList>
    </citation>
    <scope>IDENTIFICATION</scope>
</reference>
<name>A0A803NLD7_CANSA</name>
<organism evidence="1 2">
    <name type="scientific">Cannabis sativa</name>
    <name type="common">Hemp</name>
    <name type="synonym">Marijuana</name>
    <dbReference type="NCBI Taxonomy" id="3483"/>
    <lineage>
        <taxon>Eukaryota</taxon>
        <taxon>Viridiplantae</taxon>
        <taxon>Streptophyta</taxon>
        <taxon>Embryophyta</taxon>
        <taxon>Tracheophyta</taxon>
        <taxon>Spermatophyta</taxon>
        <taxon>Magnoliopsida</taxon>
        <taxon>eudicotyledons</taxon>
        <taxon>Gunneridae</taxon>
        <taxon>Pentapetalae</taxon>
        <taxon>rosids</taxon>
        <taxon>fabids</taxon>
        <taxon>Rosales</taxon>
        <taxon>Cannabaceae</taxon>
        <taxon>Cannabis</taxon>
    </lineage>
</organism>
<dbReference type="EnsemblPlants" id="evm.model.01.2493">
    <property type="protein sequence ID" value="cds.evm.model.01.2493"/>
    <property type="gene ID" value="evm.TU.01.2493"/>
</dbReference>
<reference evidence="1" key="1">
    <citation type="submission" date="2018-11" db="EMBL/GenBank/DDBJ databases">
        <authorList>
            <person name="Grassa J C."/>
        </authorList>
    </citation>
    <scope>NUCLEOTIDE SEQUENCE [LARGE SCALE GENOMIC DNA]</scope>
</reference>
<dbReference type="Proteomes" id="UP000596661">
    <property type="component" value="Chromosome 1"/>
</dbReference>
<accession>A0A803NLD7</accession>
<protein>
    <submittedName>
        <fullName evidence="1">Uncharacterized protein</fullName>
    </submittedName>
</protein>
<dbReference type="Gramene" id="evm.model.01.2493">
    <property type="protein sequence ID" value="cds.evm.model.01.2493"/>
    <property type="gene ID" value="evm.TU.01.2493"/>
</dbReference>
<proteinExistence type="predicted"/>
<sequence>MAGRGRSRKMEIHGFRQDFSNVGTDIDGVVDGIDDSIETELKGAILSLRSSLKMIRKQEEVRQYFSHFLKASQQCQLEVREG</sequence>
<dbReference type="EMBL" id="UZAU01000073">
    <property type="status" value="NOT_ANNOTATED_CDS"/>
    <property type="molecule type" value="Genomic_DNA"/>
</dbReference>
<evidence type="ECO:0000313" key="1">
    <source>
        <dbReference type="EnsemblPlants" id="cds.evm.model.01.2493"/>
    </source>
</evidence>
<evidence type="ECO:0000313" key="2">
    <source>
        <dbReference type="Proteomes" id="UP000596661"/>
    </source>
</evidence>